<dbReference type="InterPro" id="IPR016187">
    <property type="entry name" value="CTDL_fold"/>
</dbReference>
<keyword evidence="1" id="KW-0430">Lectin</keyword>
<dbReference type="InterPro" id="IPR033989">
    <property type="entry name" value="CD209-like_CTLD"/>
</dbReference>
<dbReference type="PANTHER" id="PTHR22803">
    <property type="entry name" value="MANNOSE, PHOSPHOLIPASE, LECTIN RECEPTOR RELATED"/>
    <property type="match status" value="1"/>
</dbReference>
<organism evidence="3 4">
    <name type="scientific">Lepisosteus oculatus</name>
    <name type="common">Spotted gar</name>
    <dbReference type="NCBI Taxonomy" id="7918"/>
    <lineage>
        <taxon>Eukaryota</taxon>
        <taxon>Metazoa</taxon>
        <taxon>Chordata</taxon>
        <taxon>Craniata</taxon>
        <taxon>Vertebrata</taxon>
        <taxon>Euteleostomi</taxon>
        <taxon>Actinopterygii</taxon>
        <taxon>Neopterygii</taxon>
        <taxon>Holostei</taxon>
        <taxon>Semionotiformes</taxon>
        <taxon>Lepisosteidae</taxon>
        <taxon>Lepisosteus</taxon>
    </lineage>
</organism>
<protein>
    <recommendedName>
        <fullName evidence="2">C-type lectin domain-containing protein</fullName>
    </recommendedName>
</protein>
<dbReference type="HOGENOM" id="CLU_049894_7_4_1"/>
<evidence type="ECO:0000313" key="4">
    <source>
        <dbReference type="Proteomes" id="UP000018468"/>
    </source>
</evidence>
<dbReference type="GO" id="GO:0030246">
    <property type="term" value="F:carbohydrate binding"/>
    <property type="evidence" value="ECO:0000318"/>
    <property type="project" value="GO_Central"/>
</dbReference>
<evidence type="ECO:0000256" key="1">
    <source>
        <dbReference type="ARBA" id="ARBA00022734"/>
    </source>
</evidence>
<proteinExistence type="predicted"/>
<reference evidence="3" key="2">
    <citation type="submission" date="2025-08" db="UniProtKB">
        <authorList>
            <consortium name="Ensembl"/>
        </authorList>
    </citation>
    <scope>IDENTIFICATION</scope>
</reference>
<dbReference type="GO" id="GO:0006955">
    <property type="term" value="P:immune response"/>
    <property type="evidence" value="ECO:0000318"/>
    <property type="project" value="GO_Central"/>
</dbReference>
<dbReference type="GO" id="GO:0009897">
    <property type="term" value="C:external side of plasma membrane"/>
    <property type="evidence" value="ECO:0000318"/>
    <property type="project" value="GO_Central"/>
</dbReference>
<sequence length="191" mass="22159">ACAEDICAEDFCACVEVSFLSFRDCKEKIKLQNGIAQGNDHESRKIPSAFVGTDRVCKPCPRRWKLFDSKCYYFSADKLNWTDSRTACRKQGADLVIINSRNEQEFITNQTNGKSYWIGLTDMAEEGVWRWVDNRSLNETLRYWNDKQPDLRQKKQDCVFANPKAKGLTTWHDHHCSTNIYRICEVNAQSL</sequence>
<dbReference type="InterPro" id="IPR001304">
    <property type="entry name" value="C-type_lectin-like"/>
</dbReference>
<reference evidence="4" key="1">
    <citation type="submission" date="2011-12" db="EMBL/GenBank/DDBJ databases">
        <title>The Draft Genome of Lepisosteus oculatus.</title>
        <authorList>
            <consortium name="The Broad Institute Genome Assembly &amp; Analysis Group"/>
            <consortium name="Computational R&amp;D Group"/>
            <consortium name="and Sequencing Platform"/>
            <person name="Di Palma F."/>
            <person name="Alfoldi J."/>
            <person name="Johnson J."/>
            <person name="Berlin A."/>
            <person name="Gnerre S."/>
            <person name="Jaffe D."/>
            <person name="MacCallum I."/>
            <person name="Young S."/>
            <person name="Walker B.J."/>
            <person name="Lander E.S."/>
            <person name="Lindblad-Toh K."/>
        </authorList>
    </citation>
    <scope>NUCLEOTIDE SEQUENCE [LARGE SCALE GENOMIC DNA]</scope>
</reference>
<dbReference type="GO" id="GO:0038187">
    <property type="term" value="F:pattern recognition receptor activity"/>
    <property type="evidence" value="ECO:0000318"/>
    <property type="project" value="GO_Central"/>
</dbReference>
<evidence type="ECO:0000259" key="2">
    <source>
        <dbReference type="PROSITE" id="PS50041"/>
    </source>
</evidence>
<dbReference type="InterPro" id="IPR016186">
    <property type="entry name" value="C-type_lectin-like/link_sf"/>
</dbReference>
<dbReference type="InterPro" id="IPR050111">
    <property type="entry name" value="C-type_lectin/snaclec_domain"/>
</dbReference>
<dbReference type="Bgee" id="ENSLOCG00000000123">
    <property type="expression patterns" value="Expressed in mesonephros and 8 other cell types or tissues"/>
</dbReference>
<reference evidence="3" key="3">
    <citation type="submission" date="2025-09" db="UniProtKB">
        <authorList>
            <consortium name="Ensembl"/>
        </authorList>
    </citation>
    <scope>IDENTIFICATION</scope>
</reference>
<dbReference type="GeneTree" id="ENSGT01030000234575"/>
<dbReference type="OMA" id="CPLNWEH"/>
<dbReference type="SUPFAM" id="SSF56436">
    <property type="entry name" value="C-type lectin-like"/>
    <property type="match status" value="1"/>
</dbReference>
<dbReference type="eggNOG" id="KOG4297">
    <property type="taxonomic scope" value="Eukaryota"/>
</dbReference>
<dbReference type="PROSITE" id="PS50041">
    <property type="entry name" value="C_TYPE_LECTIN_2"/>
    <property type="match status" value="1"/>
</dbReference>
<dbReference type="STRING" id="7918.ENSLOCP00000000136"/>
<dbReference type="InParanoid" id="W5LVH9"/>
<dbReference type="CDD" id="cd03590">
    <property type="entry name" value="CLECT_DC-SIGN_like"/>
    <property type="match status" value="1"/>
</dbReference>
<dbReference type="Gene3D" id="3.10.100.10">
    <property type="entry name" value="Mannose-Binding Protein A, subunit A"/>
    <property type="match status" value="1"/>
</dbReference>
<dbReference type="Proteomes" id="UP000018468">
    <property type="component" value="Unassembled WGS sequence"/>
</dbReference>
<evidence type="ECO:0000313" key="3">
    <source>
        <dbReference type="Ensembl" id="ENSLOCP00000000136.1"/>
    </source>
</evidence>
<accession>W5LVH9</accession>
<keyword evidence="4" id="KW-1185">Reference proteome</keyword>
<dbReference type="SMART" id="SM00034">
    <property type="entry name" value="CLECT"/>
    <property type="match status" value="1"/>
</dbReference>
<dbReference type="Pfam" id="PF00059">
    <property type="entry name" value="Lectin_C"/>
    <property type="match status" value="1"/>
</dbReference>
<feature type="domain" description="C-type lectin" evidence="2">
    <location>
        <begin position="67"/>
        <end position="185"/>
    </location>
</feature>
<dbReference type="AlphaFoldDB" id="W5LVH9"/>
<name>W5LVH9_LEPOC</name>
<dbReference type="Ensembl" id="ENSLOCT00000000136.1">
    <property type="protein sequence ID" value="ENSLOCP00000000136.1"/>
    <property type="gene ID" value="ENSLOCG00000000123.1"/>
</dbReference>